<dbReference type="InterPro" id="IPR050698">
    <property type="entry name" value="MBL"/>
</dbReference>
<dbReference type="InterPro" id="IPR041897">
    <property type="entry name" value="INTS11-like_MBL-fold"/>
</dbReference>
<reference evidence="12 13" key="1">
    <citation type="journal article" date="2017" name="Environ. Microbiol.">
        <title>Decay of the glycolytic pathway and adaptation to intranuclear parasitism within Enterocytozoonidae microsporidia.</title>
        <authorList>
            <person name="Wiredu Boakye D."/>
            <person name="Jaroenlak P."/>
            <person name="Prachumwat A."/>
            <person name="Williams T.A."/>
            <person name="Bateman K.S."/>
            <person name="Itsathitphaisarn O."/>
            <person name="Sritunyalucksana K."/>
            <person name="Paszkiewicz K.H."/>
            <person name="Moore K.A."/>
            <person name="Stentiford G.D."/>
            <person name="Williams B.A."/>
        </authorList>
    </citation>
    <scope>NUCLEOTIDE SEQUENCE [LARGE SCALE GENOMIC DNA]</scope>
    <source>
        <strain evidence="12 13">TH1</strain>
    </source>
</reference>
<comment type="cofactor">
    <cofactor evidence="1">
        <name>Zn(2+)</name>
        <dbReference type="ChEBI" id="CHEBI:29105"/>
    </cofactor>
</comment>
<evidence type="ECO:0000256" key="1">
    <source>
        <dbReference type="ARBA" id="ARBA00001947"/>
    </source>
</evidence>
<keyword evidence="5" id="KW-0963">Cytoplasm</keyword>
<comment type="subcellular location">
    <subcellularLocation>
        <location evidence="3">Cytoplasm</location>
    </subcellularLocation>
    <subcellularLocation>
        <location evidence="2">Nucleus</location>
    </subcellularLocation>
</comment>
<dbReference type="SUPFAM" id="SSF56281">
    <property type="entry name" value="Metallo-hydrolase/oxidoreductase"/>
    <property type="match status" value="1"/>
</dbReference>
<dbReference type="InterPro" id="IPR011108">
    <property type="entry name" value="RMMBL"/>
</dbReference>
<evidence type="ECO:0000256" key="8">
    <source>
        <dbReference type="ARBA" id="ARBA00022833"/>
    </source>
</evidence>
<dbReference type="Proteomes" id="UP000192758">
    <property type="component" value="Unassembled WGS sequence"/>
</dbReference>
<proteinExistence type="inferred from homology"/>
<keyword evidence="7" id="KW-0378">Hydrolase</keyword>
<name>A0A1W0E5W7_9MICR</name>
<dbReference type="GO" id="GO:0005634">
    <property type="term" value="C:nucleus"/>
    <property type="evidence" value="ECO:0007669"/>
    <property type="project" value="UniProtKB-SubCell"/>
</dbReference>
<dbReference type="Gene3D" id="3.40.50.10890">
    <property type="match status" value="1"/>
</dbReference>
<evidence type="ECO:0000256" key="2">
    <source>
        <dbReference type="ARBA" id="ARBA00004123"/>
    </source>
</evidence>
<keyword evidence="13" id="KW-1185">Reference proteome</keyword>
<dbReference type="GO" id="GO:0005737">
    <property type="term" value="C:cytoplasm"/>
    <property type="evidence" value="ECO:0007669"/>
    <property type="project" value="UniProtKB-SubCell"/>
</dbReference>
<dbReference type="AlphaFoldDB" id="A0A1W0E5W7"/>
<keyword evidence="6" id="KW-0479">Metal-binding</keyword>
<dbReference type="Gene3D" id="3.60.15.10">
    <property type="entry name" value="Ribonuclease Z/Hydroxyacylglutathione hydrolase-like"/>
    <property type="match status" value="1"/>
</dbReference>
<evidence type="ECO:0000313" key="12">
    <source>
        <dbReference type="EMBL" id="OQS54641.1"/>
    </source>
</evidence>
<evidence type="ECO:0000256" key="6">
    <source>
        <dbReference type="ARBA" id="ARBA00022723"/>
    </source>
</evidence>
<dbReference type="STRING" id="646526.A0A1W0E5W7"/>
<dbReference type="VEuPathDB" id="MicrosporidiaDB:EHP00_139"/>
<dbReference type="SMART" id="SM01027">
    <property type="entry name" value="Beta-Casp"/>
    <property type="match status" value="1"/>
</dbReference>
<gene>
    <name evidence="12" type="primary">CPSF3L</name>
    <name evidence="12" type="ORF">EHP00_139</name>
</gene>
<sequence>MEILPLGAGQDVGKSCVLVSIDDKMIMFDCGMHMGYSDKRRFPDFSFLKKLGDLTAVLDGIVISHFHIDHCGALPYFTEVLGYKGPIYMTPPTKAALPIILEDSRKILDLKSNQEYSYTPEHIKNCMKKITVINMNETFYVSKKFFIKPFYAGHVIGAAMFYVVYNGQSVVYTGDFSTLADRHLKSAHIDAIKPNLLIIESTYGGVLKECKKSKEREMLQIIQNVIDRKGKVLIPIFALGRAQEICLLIESYWERLGLKTPIYFSMGLTDRVNDVYSRFSSFTNQTTQEKMETQNVFEFKFIQPFYKSCLESENPCVIFATPAMLHSGSSLMIFKALCRDAKNAVILPGYCSRGTIGELLINGVRKIALGRETFDVRMDVHNIAFSAHADMAGIFKIIRQSQPKNIMLVHGEKTRMIKLKKAILEEVDVPIFMPMNGTQVSIPIHREVEIKIEKQELMKHVDLSKNKQKIEMCLELDFSEDEVYATNIQNISEK</sequence>
<keyword evidence="8" id="KW-0862">Zinc</keyword>
<dbReference type="PANTHER" id="PTHR11203:SF37">
    <property type="entry name" value="INTEGRATOR COMPLEX SUBUNIT 11"/>
    <property type="match status" value="1"/>
</dbReference>
<dbReference type="PANTHER" id="PTHR11203">
    <property type="entry name" value="CLEAVAGE AND POLYADENYLATION SPECIFICITY FACTOR FAMILY MEMBER"/>
    <property type="match status" value="1"/>
</dbReference>
<evidence type="ECO:0000256" key="7">
    <source>
        <dbReference type="ARBA" id="ARBA00022801"/>
    </source>
</evidence>
<evidence type="ECO:0000313" key="13">
    <source>
        <dbReference type="Proteomes" id="UP000192758"/>
    </source>
</evidence>
<dbReference type="InterPro" id="IPR001279">
    <property type="entry name" value="Metallo-B-lactamas"/>
</dbReference>
<organism evidence="12 13">
    <name type="scientific">Ecytonucleospora hepatopenaei</name>
    <dbReference type="NCBI Taxonomy" id="646526"/>
    <lineage>
        <taxon>Eukaryota</taxon>
        <taxon>Fungi</taxon>
        <taxon>Fungi incertae sedis</taxon>
        <taxon>Microsporidia</taxon>
        <taxon>Enterocytozoonidae</taxon>
        <taxon>Ecytonucleospora</taxon>
    </lineage>
</organism>
<evidence type="ECO:0000256" key="4">
    <source>
        <dbReference type="ARBA" id="ARBA00007093"/>
    </source>
</evidence>
<dbReference type="GO" id="GO:0046872">
    <property type="term" value="F:metal ion binding"/>
    <property type="evidence" value="ECO:0007669"/>
    <property type="project" value="UniProtKB-KW"/>
</dbReference>
<dbReference type="GO" id="GO:0004521">
    <property type="term" value="F:RNA endonuclease activity"/>
    <property type="evidence" value="ECO:0007669"/>
    <property type="project" value="TreeGrafter"/>
</dbReference>
<dbReference type="CDD" id="cd16291">
    <property type="entry name" value="INTS11-like_MBL-fold"/>
    <property type="match status" value="1"/>
</dbReference>
<comment type="caution">
    <text evidence="12">The sequence shown here is derived from an EMBL/GenBank/DDBJ whole genome shotgun (WGS) entry which is preliminary data.</text>
</comment>
<dbReference type="GO" id="GO:0016787">
    <property type="term" value="F:hydrolase activity"/>
    <property type="evidence" value="ECO:0007669"/>
    <property type="project" value="UniProtKB-KW"/>
</dbReference>
<evidence type="ECO:0000259" key="11">
    <source>
        <dbReference type="SMART" id="SM01027"/>
    </source>
</evidence>
<dbReference type="SMART" id="SM00849">
    <property type="entry name" value="Lactamase_B"/>
    <property type="match status" value="1"/>
</dbReference>
<protein>
    <submittedName>
        <fullName evidence="12">CPSF3L</fullName>
    </submittedName>
</protein>
<evidence type="ECO:0000256" key="9">
    <source>
        <dbReference type="ARBA" id="ARBA00023242"/>
    </source>
</evidence>
<feature type="domain" description="Metallo-beta-lactamase" evidence="10">
    <location>
        <begin position="13"/>
        <end position="237"/>
    </location>
</feature>
<feature type="domain" description="Beta-Casp" evidence="11">
    <location>
        <begin position="242"/>
        <end position="360"/>
    </location>
</feature>
<dbReference type="Pfam" id="PF16661">
    <property type="entry name" value="Lactamase_B_6"/>
    <property type="match status" value="1"/>
</dbReference>
<dbReference type="GO" id="GO:0016180">
    <property type="term" value="P:snRNA processing"/>
    <property type="evidence" value="ECO:0007669"/>
    <property type="project" value="TreeGrafter"/>
</dbReference>
<evidence type="ECO:0000256" key="5">
    <source>
        <dbReference type="ARBA" id="ARBA00022490"/>
    </source>
</evidence>
<dbReference type="InterPro" id="IPR036866">
    <property type="entry name" value="RibonucZ/Hydroxyglut_hydro"/>
</dbReference>
<evidence type="ECO:0000259" key="10">
    <source>
        <dbReference type="SMART" id="SM00849"/>
    </source>
</evidence>
<dbReference type="OrthoDB" id="10249535at2759"/>
<comment type="similarity">
    <text evidence="4">Belongs to the metallo-beta-lactamase superfamily. RNA-metabolizing metallo-beta-lactamase-like family. INTS11 subfamily.</text>
</comment>
<accession>A0A1W0E5W7</accession>
<keyword evidence="9" id="KW-0539">Nucleus</keyword>
<dbReference type="InterPro" id="IPR022712">
    <property type="entry name" value="Beta_Casp"/>
</dbReference>
<dbReference type="Pfam" id="PF07521">
    <property type="entry name" value="RMMBL"/>
    <property type="match status" value="1"/>
</dbReference>
<dbReference type="FunFam" id="3.40.50.10890:FF:000002">
    <property type="entry name" value="Integrator complex subunit 11"/>
    <property type="match status" value="1"/>
</dbReference>
<evidence type="ECO:0000256" key="3">
    <source>
        <dbReference type="ARBA" id="ARBA00004496"/>
    </source>
</evidence>
<dbReference type="EMBL" id="MNPJ01000019">
    <property type="protein sequence ID" value="OQS54641.1"/>
    <property type="molecule type" value="Genomic_DNA"/>
</dbReference>
<dbReference type="Pfam" id="PF10996">
    <property type="entry name" value="Beta-Casp"/>
    <property type="match status" value="1"/>
</dbReference>